<keyword evidence="4" id="KW-1003">Cell membrane</keyword>
<dbReference type="InterPro" id="IPR005467">
    <property type="entry name" value="His_kinase_dom"/>
</dbReference>
<dbReference type="InterPro" id="IPR050351">
    <property type="entry name" value="BphY/WalK/GraS-like"/>
</dbReference>
<evidence type="ECO:0000313" key="13">
    <source>
        <dbReference type="EMBL" id="VYT02098.1"/>
    </source>
</evidence>
<feature type="domain" description="Histidine kinase" evidence="12">
    <location>
        <begin position="133"/>
        <end position="343"/>
    </location>
</feature>
<name>A0A6N2T8R5_BLAHA</name>
<dbReference type="GO" id="GO:0016036">
    <property type="term" value="P:cellular response to phosphate starvation"/>
    <property type="evidence" value="ECO:0007669"/>
    <property type="project" value="TreeGrafter"/>
</dbReference>
<organism evidence="13">
    <name type="scientific">Blautia hansenii</name>
    <name type="common">Ruminococcus hansenii</name>
    <dbReference type="NCBI Taxonomy" id="1322"/>
    <lineage>
        <taxon>Bacteria</taxon>
        <taxon>Bacillati</taxon>
        <taxon>Bacillota</taxon>
        <taxon>Clostridia</taxon>
        <taxon>Lachnospirales</taxon>
        <taxon>Lachnospiraceae</taxon>
        <taxon>Blautia</taxon>
    </lineage>
</organism>
<dbReference type="InterPro" id="IPR003661">
    <property type="entry name" value="HisK_dim/P_dom"/>
</dbReference>
<evidence type="ECO:0000256" key="8">
    <source>
        <dbReference type="ARBA" id="ARBA00022989"/>
    </source>
</evidence>
<dbReference type="GO" id="GO:0000155">
    <property type="term" value="F:phosphorelay sensor kinase activity"/>
    <property type="evidence" value="ECO:0007669"/>
    <property type="project" value="InterPro"/>
</dbReference>
<dbReference type="PANTHER" id="PTHR45453">
    <property type="entry name" value="PHOSPHATE REGULON SENSOR PROTEIN PHOR"/>
    <property type="match status" value="1"/>
</dbReference>
<evidence type="ECO:0000256" key="10">
    <source>
        <dbReference type="ARBA" id="ARBA00023136"/>
    </source>
</evidence>
<dbReference type="Gene3D" id="3.30.565.10">
    <property type="entry name" value="Histidine kinase-like ATPase, C-terminal domain"/>
    <property type="match status" value="1"/>
</dbReference>
<keyword evidence="5 13" id="KW-0808">Transferase</keyword>
<evidence type="ECO:0000256" key="4">
    <source>
        <dbReference type="ARBA" id="ARBA00022475"/>
    </source>
</evidence>
<dbReference type="SMART" id="SM00387">
    <property type="entry name" value="HATPase_c"/>
    <property type="match status" value="1"/>
</dbReference>
<evidence type="ECO:0000259" key="12">
    <source>
        <dbReference type="PROSITE" id="PS50109"/>
    </source>
</evidence>
<evidence type="ECO:0000256" key="1">
    <source>
        <dbReference type="ARBA" id="ARBA00000085"/>
    </source>
</evidence>
<evidence type="ECO:0000256" key="5">
    <source>
        <dbReference type="ARBA" id="ARBA00022679"/>
    </source>
</evidence>
<keyword evidence="9" id="KW-0902">Two-component regulatory system</keyword>
<keyword evidence="6 11" id="KW-0812">Transmembrane</keyword>
<comment type="subcellular location">
    <subcellularLocation>
        <location evidence="2">Cell membrane</location>
        <topology evidence="2">Multi-pass membrane protein</topology>
    </subcellularLocation>
</comment>
<evidence type="ECO:0000256" key="11">
    <source>
        <dbReference type="SAM" id="Phobius"/>
    </source>
</evidence>
<dbReference type="GO" id="GO:0004721">
    <property type="term" value="F:phosphoprotein phosphatase activity"/>
    <property type="evidence" value="ECO:0007669"/>
    <property type="project" value="TreeGrafter"/>
</dbReference>
<dbReference type="AlphaFoldDB" id="A0A6N2T8R5"/>
<gene>
    <name evidence="13" type="primary">graS_4</name>
    <name evidence="13" type="ORF">BHLFYP23_02491</name>
</gene>
<dbReference type="Pfam" id="PF02518">
    <property type="entry name" value="HATPase_c"/>
    <property type="match status" value="1"/>
</dbReference>
<dbReference type="SUPFAM" id="SSF47384">
    <property type="entry name" value="Homodimeric domain of signal transducing histidine kinase"/>
    <property type="match status" value="1"/>
</dbReference>
<feature type="transmembrane region" description="Helical" evidence="11">
    <location>
        <begin position="44"/>
        <end position="63"/>
    </location>
</feature>
<accession>A0A6N2T8R5</accession>
<dbReference type="SUPFAM" id="SSF55874">
    <property type="entry name" value="ATPase domain of HSP90 chaperone/DNA topoisomerase II/histidine kinase"/>
    <property type="match status" value="1"/>
</dbReference>
<dbReference type="RefSeq" id="WP_156342283.1">
    <property type="nucleotide sequence ID" value="NZ_CACRSY010000009.1"/>
</dbReference>
<keyword evidence="8 11" id="KW-1133">Transmembrane helix</keyword>
<keyword evidence="10 11" id="KW-0472">Membrane</keyword>
<dbReference type="InterPro" id="IPR036890">
    <property type="entry name" value="HATPase_C_sf"/>
</dbReference>
<dbReference type="InterPro" id="IPR003594">
    <property type="entry name" value="HATPase_dom"/>
</dbReference>
<dbReference type="EMBL" id="CACRSY010000009">
    <property type="protein sequence ID" value="VYT02098.1"/>
    <property type="molecule type" value="Genomic_DNA"/>
</dbReference>
<dbReference type="InterPro" id="IPR036097">
    <property type="entry name" value="HisK_dim/P_sf"/>
</dbReference>
<dbReference type="GO" id="GO:0005886">
    <property type="term" value="C:plasma membrane"/>
    <property type="evidence" value="ECO:0007669"/>
    <property type="project" value="UniProtKB-SubCell"/>
</dbReference>
<comment type="catalytic activity">
    <reaction evidence="1">
        <text>ATP + protein L-histidine = ADP + protein N-phospho-L-histidine.</text>
        <dbReference type="EC" id="2.7.13.3"/>
    </reaction>
</comment>
<protein>
    <recommendedName>
        <fullName evidence="3">histidine kinase</fullName>
        <ecNumber evidence="3">2.7.13.3</ecNumber>
    </recommendedName>
</protein>
<evidence type="ECO:0000256" key="7">
    <source>
        <dbReference type="ARBA" id="ARBA00022777"/>
    </source>
</evidence>
<sequence>MEKNRKWQTAGEVWKENAEFFVALLFFDCFSFLCLWLLDNRKSGKLAAIFVLFTGVIFVFLFLNKLKKKKKKFLYFQELLSDRNHLNRELNTDVLSFEEKWIIEKLREKIEDIEVEKKDKVLALQQQQEYVETWVHEIKTPISWLTLMLENREDEMSPKVYQKLQYMNVQLQEYVSQILYFSRLSYEHKREVMEWVSLRECIEYVLEEYEYLLTENGISIAKDLKIKEIFTDRKNLEFILSQAVSNSIQYRKEEKGQIIFSSYENGEKLCLCIEDNGKGVSEVDLPFVFEKGFTGSNGQENKKSTGIGLYLVKKLAENMKLVCSAKNREAGGFRLIIEFPKVEKEEIV</sequence>
<proteinExistence type="predicted"/>
<dbReference type="PROSITE" id="PS50109">
    <property type="entry name" value="HIS_KIN"/>
    <property type="match status" value="1"/>
</dbReference>
<keyword evidence="7 13" id="KW-0418">Kinase</keyword>
<dbReference type="CDD" id="cd00082">
    <property type="entry name" value="HisKA"/>
    <property type="match status" value="1"/>
</dbReference>
<evidence type="ECO:0000256" key="2">
    <source>
        <dbReference type="ARBA" id="ARBA00004651"/>
    </source>
</evidence>
<feature type="transmembrane region" description="Helical" evidence="11">
    <location>
        <begin position="20"/>
        <end position="38"/>
    </location>
</feature>
<dbReference type="EC" id="2.7.13.3" evidence="3"/>
<evidence type="ECO:0000256" key="3">
    <source>
        <dbReference type="ARBA" id="ARBA00012438"/>
    </source>
</evidence>
<evidence type="ECO:0000256" key="9">
    <source>
        <dbReference type="ARBA" id="ARBA00023012"/>
    </source>
</evidence>
<evidence type="ECO:0000256" key="6">
    <source>
        <dbReference type="ARBA" id="ARBA00022692"/>
    </source>
</evidence>
<reference evidence="13" key="1">
    <citation type="submission" date="2019-11" db="EMBL/GenBank/DDBJ databases">
        <authorList>
            <person name="Feng L."/>
        </authorList>
    </citation>
    <scope>NUCLEOTIDE SEQUENCE</scope>
    <source>
        <strain evidence="13">BhanseniiLFYP23</strain>
    </source>
</reference>
<dbReference type="PANTHER" id="PTHR45453:SF2">
    <property type="entry name" value="HISTIDINE KINASE"/>
    <property type="match status" value="1"/>
</dbReference>